<dbReference type="Proteomes" id="UP000887564">
    <property type="component" value="Unplaced"/>
</dbReference>
<accession>A0A914RVB8</accession>
<proteinExistence type="predicted"/>
<reference evidence="2" key="1">
    <citation type="submission" date="2022-11" db="UniProtKB">
        <authorList>
            <consortium name="WormBaseParasite"/>
        </authorList>
    </citation>
    <scope>IDENTIFICATION</scope>
</reference>
<evidence type="ECO:0000313" key="1">
    <source>
        <dbReference type="Proteomes" id="UP000887564"/>
    </source>
</evidence>
<dbReference type="AlphaFoldDB" id="A0A914RVB8"/>
<sequence>MRPLPEEKIRLSDGIVRLQAGTNKYDSQKVVQCNSID</sequence>
<organism evidence="1 2">
    <name type="scientific">Parascaris equorum</name>
    <name type="common">Equine roundworm</name>
    <dbReference type="NCBI Taxonomy" id="6256"/>
    <lineage>
        <taxon>Eukaryota</taxon>
        <taxon>Metazoa</taxon>
        <taxon>Ecdysozoa</taxon>
        <taxon>Nematoda</taxon>
        <taxon>Chromadorea</taxon>
        <taxon>Rhabditida</taxon>
        <taxon>Spirurina</taxon>
        <taxon>Ascaridomorpha</taxon>
        <taxon>Ascaridoidea</taxon>
        <taxon>Ascarididae</taxon>
        <taxon>Parascaris</taxon>
    </lineage>
</organism>
<protein>
    <submittedName>
        <fullName evidence="2">Uncharacterized protein</fullName>
    </submittedName>
</protein>
<name>A0A914RVB8_PAREQ</name>
<keyword evidence="1" id="KW-1185">Reference proteome</keyword>
<dbReference type="WBParaSite" id="PEQ_0001026801-mRNA-1">
    <property type="protein sequence ID" value="PEQ_0001026801-mRNA-1"/>
    <property type="gene ID" value="PEQ_0001026801"/>
</dbReference>
<evidence type="ECO:0000313" key="2">
    <source>
        <dbReference type="WBParaSite" id="PEQ_0001026801-mRNA-1"/>
    </source>
</evidence>